<evidence type="ECO:0000256" key="3">
    <source>
        <dbReference type="SAM" id="MobiDB-lite"/>
    </source>
</evidence>
<dbReference type="PRINTS" id="PR00038">
    <property type="entry name" value="HTHLUXR"/>
</dbReference>
<dbReference type="InterPro" id="IPR001789">
    <property type="entry name" value="Sig_transdc_resp-reg_receiver"/>
</dbReference>
<dbReference type="Gene3D" id="3.40.50.2300">
    <property type="match status" value="1"/>
</dbReference>
<dbReference type="InterPro" id="IPR016032">
    <property type="entry name" value="Sig_transdc_resp-reg_C-effctor"/>
</dbReference>
<accession>A0A5N7MR00</accession>
<feature type="region of interest" description="Disordered" evidence="3">
    <location>
        <begin position="1"/>
        <end position="20"/>
    </location>
</feature>
<comment type="caution">
    <text evidence="6">The sequence shown here is derived from an EMBL/GenBank/DDBJ whole genome shotgun (WGS) entry which is preliminary data.</text>
</comment>
<sequence>MTAQTLTLVHDRSSDADTSSTIHPAAIPTALICDNFLLRSGLQNILRGTSFALVEAASATGQRGLQHALSKPALVIVDAHQTTGHVLEVIRQTREHFPQARIVALADQFDLSFVRSGHEAGVNGFCLAGSAPEVLIKSLELVMLGETLLPFEVLRTFMGGASQNQEQPLQGSTTEPKQSDLNACKLSAREKEILGCLTQGEPNKVIARKLDITEATIKVHVKAILRKIGASNRTQAAIWASQRVKQRDGASVNG</sequence>
<keyword evidence="2" id="KW-0597">Phosphoprotein</keyword>
<proteinExistence type="predicted"/>
<feature type="modified residue" description="4-aspartylphosphate" evidence="2">
    <location>
        <position position="78"/>
    </location>
</feature>
<dbReference type="SMART" id="SM00421">
    <property type="entry name" value="HTH_LUXR"/>
    <property type="match status" value="1"/>
</dbReference>
<evidence type="ECO:0000259" key="4">
    <source>
        <dbReference type="PROSITE" id="PS50043"/>
    </source>
</evidence>
<evidence type="ECO:0000256" key="2">
    <source>
        <dbReference type="PROSITE-ProRule" id="PRU00169"/>
    </source>
</evidence>
<evidence type="ECO:0000313" key="7">
    <source>
        <dbReference type="Proteomes" id="UP000403266"/>
    </source>
</evidence>
<organism evidence="6 7">
    <name type="scientific">Microvirga tunisiensis</name>
    <dbReference type="NCBI Taxonomy" id="2108360"/>
    <lineage>
        <taxon>Bacteria</taxon>
        <taxon>Pseudomonadati</taxon>
        <taxon>Pseudomonadota</taxon>
        <taxon>Alphaproteobacteria</taxon>
        <taxon>Hyphomicrobiales</taxon>
        <taxon>Methylobacteriaceae</taxon>
        <taxon>Microvirga</taxon>
    </lineage>
</organism>
<evidence type="ECO:0000256" key="1">
    <source>
        <dbReference type="ARBA" id="ARBA00023125"/>
    </source>
</evidence>
<dbReference type="RefSeq" id="WP_152715998.1">
    <property type="nucleotide sequence ID" value="NZ_VOSJ01000226.1"/>
</dbReference>
<dbReference type="SUPFAM" id="SSF52172">
    <property type="entry name" value="CheY-like"/>
    <property type="match status" value="1"/>
</dbReference>
<keyword evidence="1" id="KW-0238">DNA-binding</keyword>
<dbReference type="InterPro" id="IPR011006">
    <property type="entry name" value="CheY-like_superfamily"/>
</dbReference>
<dbReference type="EMBL" id="VOSK01000214">
    <property type="protein sequence ID" value="MPR29278.1"/>
    <property type="molecule type" value="Genomic_DNA"/>
</dbReference>
<dbReference type="PROSITE" id="PS50110">
    <property type="entry name" value="RESPONSE_REGULATORY"/>
    <property type="match status" value="1"/>
</dbReference>
<feature type="domain" description="HTH luxR-type" evidence="4">
    <location>
        <begin position="177"/>
        <end position="244"/>
    </location>
</feature>
<dbReference type="GO" id="GO:0000160">
    <property type="term" value="P:phosphorelay signal transduction system"/>
    <property type="evidence" value="ECO:0007669"/>
    <property type="project" value="InterPro"/>
</dbReference>
<reference evidence="6 7" key="1">
    <citation type="journal article" date="2019" name="Syst. Appl. Microbiol.">
        <title>Microvirga tunisiensis sp. nov., a root nodule symbiotic bacterium isolated from Lupinus micranthus and L. luteus grown in Northern Tunisia.</title>
        <authorList>
            <person name="Msaddak A."/>
            <person name="Rejili M."/>
            <person name="Duran D."/>
            <person name="Mars M."/>
            <person name="Palacios J.M."/>
            <person name="Ruiz-Argueso T."/>
            <person name="Rey L."/>
            <person name="Imperial J."/>
        </authorList>
    </citation>
    <scope>NUCLEOTIDE SEQUENCE [LARGE SCALE GENOMIC DNA]</scope>
    <source>
        <strain evidence="6 7">Lmie10</strain>
    </source>
</reference>
<gene>
    <name evidence="6" type="ORF">FS320_30300</name>
</gene>
<dbReference type="InterPro" id="IPR051015">
    <property type="entry name" value="EvgA-like"/>
</dbReference>
<dbReference type="Pfam" id="PF00196">
    <property type="entry name" value="GerE"/>
    <property type="match status" value="1"/>
</dbReference>
<keyword evidence="7" id="KW-1185">Reference proteome</keyword>
<dbReference type="AlphaFoldDB" id="A0A5N7MR00"/>
<dbReference type="GO" id="GO:0006355">
    <property type="term" value="P:regulation of DNA-templated transcription"/>
    <property type="evidence" value="ECO:0007669"/>
    <property type="project" value="InterPro"/>
</dbReference>
<feature type="domain" description="Response regulatory" evidence="5">
    <location>
        <begin position="28"/>
        <end position="143"/>
    </location>
</feature>
<protein>
    <submittedName>
        <fullName evidence="6">Response regulator transcription factor</fullName>
    </submittedName>
</protein>
<dbReference type="PROSITE" id="PS00622">
    <property type="entry name" value="HTH_LUXR_1"/>
    <property type="match status" value="1"/>
</dbReference>
<dbReference type="Proteomes" id="UP000403266">
    <property type="component" value="Unassembled WGS sequence"/>
</dbReference>
<dbReference type="PROSITE" id="PS50043">
    <property type="entry name" value="HTH_LUXR_2"/>
    <property type="match status" value="1"/>
</dbReference>
<dbReference type="PANTHER" id="PTHR45566:SF1">
    <property type="entry name" value="HTH-TYPE TRANSCRIPTIONAL REGULATOR YHJB-RELATED"/>
    <property type="match status" value="1"/>
</dbReference>
<name>A0A5N7MR00_9HYPH</name>
<dbReference type="PANTHER" id="PTHR45566">
    <property type="entry name" value="HTH-TYPE TRANSCRIPTIONAL REGULATOR YHJB-RELATED"/>
    <property type="match status" value="1"/>
</dbReference>
<evidence type="ECO:0000313" key="6">
    <source>
        <dbReference type="EMBL" id="MPR29278.1"/>
    </source>
</evidence>
<evidence type="ECO:0000259" key="5">
    <source>
        <dbReference type="PROSITE" id="PS50110"/>
    </source>
</evidence>
<dbReference type="SUPFAM" id="SSF46894">
    <property type="entry name" value="C-terminal effector domain of the bipartite response regulators"/>
    <property type="match status" value="1"/>
</dbReference>
<dbReference type="InterPro" id="IPR000792">
    <property type="entry name" value="Tscrpt_reg_LuxR_C"/>
</dbReference>
<dbReference type="OrthoDB" id="7826527at2"/>
<dbReference type="GO" id="GO:0003677">
    <property type="term" value="F:DNA binding"/>
    <property type="evidence" value="ECO:0007669"/>
    <property type="project" value="UniProtKB-KW"/>
</dbReference>
<dbReference type="CDD" id="cd06170">
    <property type="entry name" value="LuxR_C_like"/>
    <property type="match status" value="1"/>
</dbReference>